<dbReference type="GO" id="GO:0044613">
    <property type="term" value="C:nuclear pore central transport channel"/>
    <property type="evidence" value="ECO:0007669"/>
    <property type="project" value="TreeGrafter"/>
</dbReference>
<dbReference type="InterPro" id="IPR035979">
    <property type="entry name" value="RBD_domain_sf"/>
</dbReference>
<evidence type="ECO:0000256" key="5">
    <source>
        <dbReference type="ARBA" id="ARBA00023010"/>
    </source>
</evidence>
<feature type="compositionally biased region" description="Polar residues" evidence="9">
    <location>
        <begin position="145"/>
        <end position="154"/>
    </location>
</feature>
<dbReference type="InterPro" id="IPR012677">
    <property type="entry name" value="Nucleotide-bd_a/b_plait_sf"/>
</dbReference>
<keyword evidence="7 8" id="KW-0539">Nucleus</keyword>
<dbReference type="PANTHER" id="PTHR21527">
    <property type="entry name" value="NUCLEOPORIN NUP35"/>
    <property type="match status" value="1"/>
</dbReference>
<evidence type="ECO:0000256" key="2">
    <source>
        <dbReference type="ARBA" id="ARBA00022448"/>
    </source>
</evidence>
<comment type="subcellular location">
    <subcellularLocation>
        <location evidence="1">Nucleus</location>
        <location evidence="1">Nuclear pore complex</location>
    </subcellularLocation>
</comment>
<reference evidence="12" key="1">
    <citation type="journal article" date="2014" name="Proc. Natl. Acad. Sci. U.S.A.">
        <title>Extensive sampling of basidiomycete genomes demonstrates inadequacy of the white-rot/brown-rot paradigm for wood decay fungi.</title>
        <authorList>
            <person name="Riley R."/>
            <person name="Salamov A.A."/>
            <person name="Brown D.W."/>
            <person name="Nagy L.G."/>
            <person name="Floudas D."/>
            <person name="Held B.W."/>
            <person name="Levasseur A."/>
            <person name="Lombard V."/>
            <person name="Morin E."/>
            <person name="Otillar R."/>
            <person name="Lindquist E.A."/>
            <person name="Sun H."/>
            <person name="LaButti K.M."/>
            <person name="Schmutz J."/>
            <person name="Jabbour D."/>
            <person name="Luo H."/>
            <person name="Baker S.E."/>
            <person name="Pisabarro A.G."/>
            <person name="Walton J.D."/>
            <person name="Blanchette R.A."/>
            <person name="Henrissat B."/>
            <person name="Martin F."/>
            <person name="Cullen D."/>
            <person name="Hibbett D.S."/>
            <person name="Grigoriev I.V."/>
        </authorList>
    </citation>
    <scope>NUCLEOTIDE SEQUENCE [LARGE SCALE GENOMIC DNA]</scope>
    <source>
        <strain evidence="12">FD-172 SS1</strain>
    </source>
</reference>
<dbReference type="STRING" id="930990.A0A067MUZ3"/>
<evidence type="ECO:0000256" key="7">
    <source>
        <dbReference type="ARBA" id="ARBA00023242"/>
    </source>
</evidence>
<evidence type="ECO:0000313" key="12">
    <source>
        <dbReference type="Proteomes" id="UP000027195"/>
    </source>
</evidence>
<feature type="region of interest" description="Disordered" evidence="9">
    <location>
        <begin position="113"/>
        <end position="186"/>
    </location>
</feature>
<evidence type="ECO:0000256" key="3">
    <source>
        <dbReference type="ARBA" id="ARBA00022816"/>
    </source>
</evidence>
<gene>
    <name evidence="11" type="ORF">BOTBODRAFT_28150</name>
</gene>
<evidence type="ECO:0000256" key="9">
    <source>
        <dbReference type="SAM" id="MobiDB-lite"/>
    </source>
</evidence>
<dbReference type="GO" id="GO:0005543">
    <property type="term" value="F:phospholipid binding"/>
    <property type="evidence" value="ECO:0007669"/>
    <property type="project" value="TreeGrafter"/>
</dbReference>
<dbReference type="PROSITE" id="PS51472">
    <property type="entry name" value="RRM_NUP35"/>
    <property type="match status" value="1"/>
</dbReference>
<evidence type="ECO:0000313" key="11">
    <source>
        <dbReference type="EMBL" id="KDQ19573.1"/>
    </source>
</evidence>
<dbReference type="HOGENOM" id="CLU_809131_0_0_1"/>
<keyword evidence="12" id="KW-1185">Reference proteome</keyword>
<keyword evidence="5" id="KW-0811">Translocation</keyword>
<dbReference type="FunCoup" id="A0A067MUZ3">
    <property type="interactions" value="23"/>
</dbReference>
<feature type="domain" description="RRM Nup35-type" evidence="10">
    <location>
        <begin position="184"/>
        <end position="265"/>
    </location>
</feature>
<keyword evidence="3 8" id="KW-0509">mRNA transport</keyword>
<dbReference type="GO" id="GO:0017056">
    <property type="term" value="F:structural constituent of nuclear pore"/>
    <property type="evidence" value="ECO:0007669"/>
    <property type="project" value="TreeGrafter"/>
</dbReference>
<dbReference type="GO" id="GO:0006999">
    <property type="term" value="P:nuclear pore organization"/>
    <property type="evidence" value="ECO:0007669"/>
    <property type="project" value="TreeGrafter"/>
</dbReference>
<dbReference type="SUPFAM" id="SSF54928">
    <property type="entry name" value="RNA-binding domain, RBD"/>
    <property type="match status" value="1"/>
</dbReference>
<feature type="compositionally biased region" description="Low complexity" evidence="9">
    <location>
        <begin position="155"/>
        <end position="164"/>
    </location>
</feature>
<dbReference type="GO" id="GO:0051028">
    <property type="term" value="P:mRNA transport"/>
    <property type="evidence" value="ECO:0007669"/>
    <property type="project" value="UniProtKB-UniRule"/>
</dbReference>
<dbReference type="InParanoid" id="A0A067MUZ3"/>
<feature type="compositionally biased region" description="Low complexity" evidence="9">
    <location>
        <begin position="172"/>
        <end position="185"/>
    </location>
</feature>
<accession>A0A067MUZ3</accession>
<evidence type="ECO:0000256" key="6">
    <source>
        <dbReference type="ARBA" id="ARBA00023132"/>
    </source>
</evidence>
<feature type="region of interest" description="Disordered" evidence="9">
    <location>
        <begin position="1"/>
        <end position="99"/>
    </location>
</feature>
<keyword evidence="2 8" id="KW-0813">Transport</keyword>
<dbReference type="Gene3D" id="3.30.70.330">
    <property type="match status" value="1"/>
</dbReference>
<evidence type="ECO:0000256" key="4">
    <source>
        <dbReference type="ARBA" id="ARBA00022927"/>
    </source>
</evidence>
<dbReference type="InterPro" id="IPR007846">
    <property type="entry name" value="RRM_NUP35_dom"/>
</dbReference>
<protein>
    <recommendedName>
        <fullName evidence="10">RRM Nup35-type domain-containing protein</fullName>
    </recommendedName>
</protein>
<dbReference type="EMBL" id="KL198019">
    <property type="protein sequence ID" value="KDQ19573.1"/>
    <property type="molecule type" value="Genomic_DNA"/>
</dbReference>
<feature type="compositionally biased region" description="Low complexity" evidence="9">
    <location>
        <begin position="1"/>
        <end position="14"/>
    </location>
</feature>
<dbReference type="GO" id="GO:0003676">
    <property type="term" value="F:nucleic acid binding"/>
    <property type="evidence" value="ECO:0007669"/>
    <property type="project" value="InterPro"/>
</dbReference>
<dbReference type="PANTHER" id="PTHR21527:SF6">
    <property type="entry name" value="NUCLEOPORIN NUP35"/>
    <property type="match status" value="1"/>
</dbReference>
<name>A0A067MUZ3_BOTB1</name>
<dbReference type="AlphaFoldDB" id="A0A067MUZ3"/>
<proteinExistence type="predicted"/>
<dbReference type="GO" id="GO:0006607">
    <property type="term" value="P:NLS-bearing protein import into nucleus"/>
    <property type="evidence" value="ECO:0007669"/>
    <property type="project" value="TreeGrafter"/>
</dbReference>
<dbReference type="GO" id="GO:0044615">
    <property type="term" value="C:nuclear pore nuclear basket"/>
    <property type="evidence" value="ECO:0007669"/>
    <property type="project" value="TreeGrafter"/>
</dbReference>
<dbReference type="Proteomes" id="UP000027195">
    <property type="component" value="Unassembled WGS sequence"/>
</dbReference>
<evidence type="ECO:0000256" key="1">
    <source>
        <dbReference type="ARBA" id="ARBA00004567"/>
    </source>
</evidence>
<dbReference type="OrthoDB" id="3365060at2759"/>
<keyword evidence="6 8" id="KW-0906">Nuclear pore complex</keyword>
<feature type="compositionally biased region" description="Polar residues" evidence="9">
    <location>
        <begin position="15"/>
        <end position="29"/>
    </location>
</feature>
<dbReference type="Pfam" id="PF05172">
    <property type="entry name" value="RRM_Nup35"/>
    <property type="match status" value="1"/>
</dbReference>
<sequence length="424" mass="43407">MFPNSSFSTSLSVSDLNPSQDRQRQSQPGSNLSSSFSRHDSFSGSGWGSGNLGGLSNSQSQYIPGYLMSASQGKALPGSPSSPQTAPLIPEPFPRSTSNAAFGSEALLATQRLNSPRTNVAHDDEDAPPTTSLMDFAMSSPEPVRTNNFSSSGFHSQTASAASPSHHHSQSHSHQQQQPQHQSSSESYPVIIFGFPPEKAKAIVGHFASMGDGASVELGPEGSNWASVAYRSAWEAARAVRHNGEIVGGSVMVGVKWANAAQGEALAASVSTSGTPALPAPGTNLNIHTPTPSRRSTLNTFSSMNSMNSIGSIGPSATQPDLSMSVSSSYDAPNRAVSVSTTAAGPGSFSMGRQVTLAPSASAFKRRDDAAGSTRSVDWGLLAQQKAAAEAKPAAAMGAGAGGAGGGAGQAGVLGKISDIIFGW</sequence>
<organism evidence="11 12">
    <name type="scientific">Botryobasidium botryosum (strain FD-172 SS1)</name>
    <dbReference type="NCBI Taxonomy" id="930990"/>
    <lineage>
        <taxon>Eukaryota</taxon>
        <taxon>Fungi</taxon>
        <taxon>Dikarya</taxon>
        <taxon>Basidiomycota</taxon>
        <taxon>Agaricomycotina</taxon>
        <taxon>Agaricomycetes</taxon>
        <taxon>Cantharellales</taxon>
        <taxon>Botryobasidiaceae</taxon>
        <taxon>Botryobasidium</taxon>
    </lineage>
</organism>
<evidence type="ECO:0000256" key="8">
    <source>
        <dbReference type="PROSITE-ProRule" id="PRU00804"/>
    </source>
</evidence>
<evidence type="ECO:0000259" key="10">
    <source>
        <dbReference type="PROSITE" id="PS51472"/>
    </source>
</evidence>
<keyword evidence="4" id="KW-0653">Protein transport</keyword>